<dbReference type="EMBL" id="RKHR01000004">
    <property type="protein sequence ID" value="ROS01798.1"/>
    <property type="molecule type" value="Genomic_DNA"/>
</dbReference>
<dbReference type="Pfam" id="PF01694">
    <property type="entry name" value="Rhomboid"/>
    <property type="match status" value="1"/>
</dbReference>
<sequence>MWLIAGLVVTMCLVHLVNITTPGGLSGLGIVPRSVEGSFGILIAPFIHASAAHLVSNLVALCFFTAISLLRSVKFYLVSSAFIIIVSGCLVWLLGRSASHVGASGWVFGLWSLSLAMAWFDRRLINMLLALLVWLLYGGMVYGVLPTDSHVSYEAHFFGAVAGILFAYIYSQLGVKQKNKG</sequence>
<dbReference type="InterPro" id="IPR035952">
    <property type="entry name" value="Rhomboid-like_sf"/>
</dbReference>
<feature type="transmembrane region" description="Helical" evidence="5">
    <location>
        <begin position="101"/>
        <end position="120"/>
    </location>
</feature>
<evidence type="ECO:0000313" key="8">
    <source>
        <dbReference type="Proteomes" id="UP000275394"/>
    </source>
</evidence>
<feature type="domain" description="Peptidase S54 rhomboid" evidence="6">
    <location>
        <begin position="41"/>
        <end position="172"/>
    </location>
</feature>
<keyword evidence="8" id="KW-1185">Reference proteome</keyword>
<feature type="transmembrane region" description="Helical" evidence="5">
    <location>
        <begin position="75"/>
        <end position="95"/>
    </location>
</feature>
<dbReference type="InterPro" id="IPR022764">
    <property type="entry name" value="Peptidase_S54_rhomboid_dom"/>
</dbReference>
<evidence type="ECO:0000256" key="3">
    <source>
        <dbReference type="ARBA" id="ARBA00022989"/>
    </source>
</evidence>
<feature type="transmembrane region" description="Helical" evidence="5">
    <location>
        <begin position="127"/>
        <end position="145"/>
    </location>
</feature>
<evidence type="ECO:0000313" key="7">
    <source>
        <dbReference type="EMBL" id="ROS01798.1"/>
    </source>
</evidence>
<keyword evidence="2 5" id="KW-0812">Transmembrane</keyword>
<keyword evidence="4 5" id="KW-0472">Membrane</keyword>
<dbReference type="GO" id="GO:0016020">
    <property type="term" value="C:membrane"/>
    <property type="evidence" value="ECO:0007669"/>
    <property type="project" value="UniProtKB-SubCell"/>
</dbReference>
<dbReference type="Proteomes" id="UP000275394">
    <property type="component" value="Unassembled WGS sequence"/>
</dbReference>
<gene>
    <name evidence="7" type="ORF">EDC56_2246</name>
</gene>
<evidence type="ECO:0000256" key="5">
    <source>
        <dbReference type="SAM" id="Phobius"/>
    </source>
</evidence>
<dbReference type="AlphaFoldDB" id="A0A3N2DPP7"/>
<comment type="caution">
    <text evidence="7">The sequence shown here is derived from an EMBL/GenBank/DDBJ whole genome shotgun (WGS) entry which is preliminary data.</text>
</comment>
<dbReference type="SUPFAM" id="SSF144091">
    <property type="entry name" value="Rhomboid-like"/>
    <property type="match status" value="1"/>
</dbReference>
<protein>
    <submittedName>
        <fullName evidence="7">Rhomboid family protein</fullName>
    </submittedName>
</protein>
<evidence type="ECO:0000259" key="6">
    <source>
        <dbReference type="Pfam" id="PF01694"/>
    </source>
</evidence>
<comment type="subcellular location">
    <subcellularLocation>
        <location evidence="1">Membrane</location>
        <topology evidence="1">Multi-pass membrane protein</topology>
    </subcellularLocation>
</comment>
<reference evidence="7 8" key="1">
    <citation type="submission" date="2018-11" db="EMBL/GenBank/DDBJ databases">
        <title>Genomic Encyclopedia of Type Strains, Phase IV (KMG-IV): sequencing the most valuable type-strain genomes for metagenomic binning, comparative biology and taxonomic classification.</title>
        <authorList>
            <person name="Goeker M."/>
        </authorList>
    </citation>
    <scope>NUCLEOTIDE SEQUENCE [LARGE SCALE GENOMIC DNA]</scope>
    <source>
        <strain evidence="7 8">DSM 100316</strain>
    </source>
</reference>
<evidence type="ECO:0000256" key="1">
    <source>
        <dbReference type="ARBA" id="ARBA00004141"/>
    </source>
</evidence>
<organism evidence="7 8">
    <name type="scientific">Sinobacterium caligoides</name>
    <dbReference type="NCBI Taxonomy" id="933926"/>
    <lineage>
        <taxon>Bacteria</taxon>
        <taxon>Pseudomonadati</taxon>
        <taxon>Pseudomonadota</taxon>
        <taxon>Gammaproteobacteria</taxon>
        <taxon>Cellvibrionales</taxon>
        <taxon>Spongiibacteraceae</taxon>
        <taxon>Sinobacterium</taxon>
    </lineage>
</organism>
<evidence type="ECO:0000256" key="4">
    <source>
        <dbReference type="ARBA" id="ARBA00023136"/>
    </source>
</evidence>
<proteinExistence type="predicted"/>
<dbReference type="Gene3D" id="1.20.1540.10">
    <property type="entry name" value="Rhomboid-like"/>
    <property type="match status" value="1"/>
</dbReference>
<accession>A0A3N2DPP7</accession>
<name>A0A3N2DPP7_9GAMM</name>
<dbReference type="GO" id="GO:0004252">
    <property type="term" value="F:serine-type endopeptidase activity"/>
    <property type="evidence" value="ECO:0007669"/>
    <property type="project" value="InterPro"/>
</dbReference>
<evidence type="ECO:0000256" key="2">
    <source>
        <dbReference type="ARBA" id="ARBA00022692"/>
    </source>
</evidence>
<feature type="transmembrane region" description="Helical" evidence="5">
    <location>
        <begin position="151"/>
        <end position="170"/>
    </location>
</feature>
<feature type="transmembrane region" description="Helical" evidence="5">
    <location>
        <begin position="43"/>
        <end position="63"/>
    </location>
</feature>
<keyword evidence="3 5" id="KW-1133">Transmembrane helix</keyword>